<feature type="region of interest" description="Disordered" evidence="1">
    <location>
        <begin position="184"/>
        <end position="222"/>
    </location>
</feature>
<comment type="caution">
    <text evidence="2">The sequence shown here is derived from an EMBL/GenBank/DDBJ whole genome shotgun (WGS) entry which is preliminary data.</text>
</comment>
<proteinExistence type="predicted"/>
<protein>
    <submittedName>
        <fullName evidence="2">Uncharacterized protein</fullName>
    </submittedName>
</protein>
<feature type="region of interest" description="Disordered" evidence="1">
    <location>
        <begin position="1"/>
        <end position="56"/>
    </location>
</feature>
<evidence type="ECO:0000256" key="1">
    <source>
        <dbReference type="SAM" id="MobiDB-lite"/>
    </source>
</evidence>
<keyword evidence="3" id="KW-1185">Reference proteome</keyword>
<dbReference type="Proteomes" id="UP001215280">
    <property type="component" value="Unassembled WGS sequence"/>
</dbReference>
<dbReference type="EMBL" id="JARJLG010000041">
    <property type="protein sequence ID" value="KAJ7763224.1"/>
    <property type="molecule type" value="Genomic_DNA"/>
</dbReference>
<evidence type="ECO:0000313" key="3">
    <source>
        <dbReference type="Proteomes" id="UP001215280"/>
    </source>
</evidence>
<feature type="region of interest" description="Disordered" evidence="1">
    <location>
        <begin position="375"/>
        <end position="395"/>
    </location>
</feature>
<feature type="compositionally biased region" description="Polar residues" evidence="1">
    <location>
        <begin position="46"/>
        <end position="56"/>
    </location>
</feature>
<organism evidence="2 3">
    <name type="scientific">Mycena maculata</name>
    <dbReference type="NCBI Taxonomy" id="230809"/>
    <lineage>
        <taxon>Eukaryota</taxon>
        <taxon>Fungi</taxon>
        <taxon>Dikarya</taxon>
        <taxon>Basidiomycota</taxon>
        <taxon>Agaricomycotina</taxon>
        <taxon>Agaricomycetes</taxon>
        <taxon>Agaricomycetidae</taxon>
        <taxon>Agaricales</taxon>
        <taxon>Marasmiineae</taxon>
        <taxon>Mycenaceae</taxon>
        <taxon>Mycena</taxon>
    </lineage>
</organism>
<reference evidence="2" key="1">
    <citation type="submission" date="2023-03" db="EMBL/GenBank/DDBJ databases">
        <title>Massive genome expansion in bonnet fungi (Mycena s.s.) driven by repeated elements and novel gene families across ecological guilds.</title>
        <authorList>
            <consortium name="Lawrence Berkeley National Laboratory"/>
            <person name="Harder C.B."/>
            <person name="Miyauchi S."/>
            <person name="Viragh M."/>
            <person name="Kuo A."/>
            <person name="Thoen E."/>
            <person name="Andreopoulos B."/>
            <person name="Lu D."/>
            <person name="Skrede I."/>
            <person name="Drula E."/>
            <person name="Henrissat B."/>
            <person name="Morin E."/>
            <person name="Kohler A."/>
            <person name="Barry K."/>
            <person name="LaButti K."/>
            <person name="Morin E."/>
            <person name="Salamov A."/>
            <person name="Lipzen A."/>
            <person name="Mereny Z."/>
            <person name="Hegedus B."/>
            <person name="Baldrian P."/>
            <person name="Stursova M."/>
            <person name="Weitz H."/>
            <person name="Taylor A."/>
            <person name="Grigoriev I.V."/>
            <person name="Nagy L.G."/>
            <person name="Martin F."/>
            <person name="Kauserud H."/>
        </authorList>
    </citation>
    <scope>NUCLEOTIDE SEQUENCE</scope>
    <source>
        <strain evidence="2">CBHHK188m</strain>
    </source>
</reference>
<evidence type="ECO:0000313" key="2">
    <source>
        <dbReference type="EMBL" id="KAJ7763224.1"/>
    </source>
</evidence>
<feature type="compositionally biased region" description="Low complexity" evidence="1">
    <location>
        <begin position="833"/>
        <end position="843"/>
    </location>
</feature>
<name>A0AAD7NJR6_9AGAR</name>
<accession>A0AAD7NJR6</accession>
<feature type="region of interest" description="Disordered" evidence="1">
    <location>
        <begin position="810"/>
        <end position="875"/>
    </location>
</feature>
<feature type="region of interest" description="Disordered" evidence="1">
    <location>
        <begin position="453"/>
        <end position="509"/>
    </location>
</feature>
<feature type="compositionally biased region" description="Polar residues" evidence="1">
    <location>
        <begin position="381"/>
        <end position="395"/>
    </location>
</feature>
<feature type="region of interest" description="Disordered" evidence="1">
    <location>
        <begin position="125"/>
        <end position="163"/>
    </location>
</feature>
<feature type="region of interest" description="Disordered" evidence="1">
    <location>
        <begin position="295"/>
        <end position="359"/>
    </location>
</feature>
<sequence>MAEHGDQNENKNSSRGSGAGRAPRRSTRGPASVSRTKSARVCARAQRSTVSARAQEHQSFTLSSREIRALDVTTRNPITLRRWWKTHASGVTLEALCATLAQAGRDVEAFRRVATKVSLSMTGNRHARNVGTQRTPLRSRNGGARFNPTAGRRRRGEEAKAELSGEDGVLAALSEALNSMSVGDGAASASVESQSPPPPYTSKSEPPVYEAPESHSKQITSKSSLFRDELAFLKEPAPPEPISVFIMDTPAVAPSPAASSLLSRLAPSSGTSSSTSGSNVVYDYESVDPRLAFASTPVPERRARSNTFRPLGTPRPRWAPGCSPAEQLIFGGLASAHNESGPPTALPPSEPESRSSGVSAFAATQNHAIPNPEEAFATVPKPSSSSTNHVDSSGTVRVVRPLPPRATAPYDLASAEVPLHTKFPAFRGSPSSSPFGSSQPVSAFACSQVAPAPALASVNPPPSAPASQNSPASGFERFGNVNPSAVPPRGEEERSAYVSPPQDECTMEPLPEYASQPQYTSQQQCSSQPATQYNPFAGFEQPWPQQQHTSISASDMFVPPAFSFDPAPVFPSCKQPTHTTFTDPQQPQNVTALGAFVPALSNEQPQHSPPPFDLTHLAAQCASPDDIARLVWIVAQAGYTHAPQAGGYFLAESAPAYAGAPQSTYVAQELEQVQPVSLLYGAGGCPERRQGHEAVDWEMDPPVGAEVGGEAPAQDGWWAARAAVARLPARDHRHRISHPQTRKLAVHAVVEAESASEASEASEAEMDERVVRVPVPLPASPSPSIFQAMAYVGHRIREDFREYVGAKAREAPVEFEDTSSEGSSESSDEDDAASLSGSDSSSSGRRDRYYPSPRSHPYARPKSRPSSPSRRPRSCRGLVDSFAWMFGRV</sequence>
<gene>
    <name evidence="2" type="ORF">DFH07DRAFT_1059397</name>
</gene>
<dbReference type="AlphaFoldDB" id="A0AAD7NJR6"/>